<evidence type="ECO:0000313" key="2">
    <source>
        <dbReference type="EMBL" id="CEK88498.1"/>
    </source>
</evidence>
<organism evidence="2">
    <name type="scientific">Arion vulgaris</name>
    <dbReference type="NCBI Taxonomy" id="1028688"/>
    <lineage>
        <taxon>Eukaryota</taxon>
        <taxon>Metazoa</taxon>
        <taxon>Spiralia</taxon>
        <taxon>Lophotrochozoa</taxon>
        <taxon>Mollusca</taxon>
        <taxon>Gastropoda</taxon>
        <taxon>Heterobranchia</taxon>
        <taxon>Euthyneura</taxon>
        <taxon>Panpulmonata</taxon>
        <taxon>Eupulmonata</taxon>
        <taxon>Stylommatophora</taxon>
        <taxon>Helicina</taxon>
        <taxon>Arionoidea</taxon>
        <taxon>Arionidae</taxon>
        <taxon>Arion</taxon>
    </lineage>
</organism>
<gene>
    <name evidence="2" type="primary">ORF165619</name>
</gene>
<evidence type="ECO:0000256" key="1">
    <source>
        <dbReference type="SAM" id="MobiDB-lite"/>
    </source>
</evidence>
<feature type="region of interest" description="Disordered" evidence="1">
    <location>
        <begin position="68"/>
        <end position="99"/>
    </location>
</feature>
<name>A0A0B7B673_9EUPU</name>
<protein>
    <submittedName>
        <fullName evidence="2">Uncharacterized protein</fullName>
    </submittedName>
</protein>
<accession>A0A0B7B673</accession>
<proteinExistence type="predicted"/>
<sequence length="140" mass="14355">IKTVQLQNQAAILPSKDVEMVQATSSSQSPAGVIFTAVLVPTTSVTSSSSQAPLVTLTTTASASQVVEVDNSHVSQSPSRRENKITTSEPVTDLSASKSVTTVATTSDISAGVSSSVLLASAPVSSLAQSSSEETREFKK</sequence>
<reference evidence="2" key="1">
    <citation type="submission" date="2014-12" db="EMBL/GenBank/DDBJ databases">
        <title>Insight into the proteome of Arion vulgaris.</title>
        <authorList>
            <person name="Aradska J."/>
            <person name="Bulat T."/>
            <person name="Smidak R."/>
            <person name="Sarate P."/>
            <person name="Gangsoo J."/>
            <person name="Sialana F."/>
            <person name="Bilban M."/>
            <person name="Lubec G."/>
        </authorList>
    </citation>
    <scope>NUCLEOTIDE SEQUENCE</scope>
    <source>
        <tissue evidence="2">Skin</tissue>
    </source>
</reference>
<feature type="non-terminal residue" evidence="2">
    <location>
        <position position="1"/>
    </location>
</feature>
<dbReference type="AlphaFoldDB" id="A0A0B7B673"/>
<dbReference type="EMBL" id="HACG01041633">
    <property type="protein sequence ID" value="CEK88498.1"/>
    <property type="molecule type" value="Transcribed_RNA"/>
</dbReference>
<feature type="non-terminal residue" evidence="2">
    <location>
        <position position="140"/>
    </location>
</feature>